<dbReference type="Proteomes" id="UP001221898">
    <property type="component" value="Unassembled WGS sequence"/>
</dbReference>
<name>A0AAD7S580_9TELE</name>
<accession>A0AAD7S580</accession>
<sequence length="167" mass="18455">MSWLGPGGVTVSYIQLLDAAYDTVEDGDELMVKFINTLQDSGEKTSTYLHRLQAVLNQVVRRGGVATGEVDRHLLKQLCRGCWDTALLLKLEPLKDAPPLFTDLLLLLHSEEDKEASRAMRMKQQLGVARPRAATCSQSMHACGEETGVASLQKQIDELQGQFTTLI</sequence>
<evidence type="ECO:0000313" key="3">
    <source>
        <dbReference type="Proteomes" id="UP001221898"/>
    </source>
</evidence>
<dbReference type="Pfam" id="PF14893">
    <property type="entry name" value="PNMA"/>
    <property type="match status" value="1"/>
</dbReference>
<gene>
    <name evidence="2" type="ORF">AAFF_G00026400</name>
</gene>
<dbReference type="InterPro" id="IPR048270">
    <property type="entry name" value="PNMA_C"/>
</dbReference>
<evidence type="ECO:0000313" key="2">
    <source>
        <dbReference type="EMBL" id="KAJ8395932.1"/>
    </source>
</evidence>
<proteinExistence type="predicted"/>
<keyword evidence="3" id="KW-1185">Reference proteome</keyword>
<dbReference type="EMBL" id="JAINUG010000111">
    <property type="protein sequence ID" value="KAJ8395932.1"/>
    <property type="molecule type" value="Genomic_DNA"/>
</dbReference>
<dbReference type="AlphaFoldDB" id="A0AAD7S580"/>
<organism evidence="2 3">
    <name type="scientific">Aldrovandia affinis</name>
    <dbReference type="NCBI Taxonomy" id="143900"/>
    <lineage>
        <taxon>Eukaryota</taxon>
        <taxon>Metazoa</taxon>
        <taxon>Chordata</taxon>
        <taxon>Craniata</taxon>
        <taxon>Vertebrata</taxon>
        <taxon>Euteleostomi</taxon>
        <taxon>Actinopterygii</taxon>
        <taxon>Neopterygii</taxon>
        <taxon>Teleostei</taxon>
        <taxon>Notacanthiformes</taxon>
        <taxon>Halosauridae</taxon>
        <taxon>Aldrovandia</taxon>
    </lineage>
</organism>
<dbReference type="PANTHER" id="PTHR23095:SF53">
    <property type="entry name" value="ZINC FINGER CCHC DOMAIN-CONTAINING PROTEIN 12-LIKE"/>
    <property type="match status" value="1"/>
</dbReference>
<feature type="domain" description="Paraneoplastic antigen Ma-like C-terminal" evidence="1">
    <location>
        <begin position="15"/>
        <end position="105"/>
    </location>
</feature>
<dbReference type="InterPro" id="IPR026523">
    <property type="entry name" value="PNMA"/>
</dbReference>
<reference evidence="2" key="1">
    <citation type="journal article" date="2023" name="Science">
        <title>Genome structures resolve the early diversification of teleost fishes.</title>
        <authorList>
            <person name="Parey E."/>
            <person name="Louis A."/>
            <person name="Montfort J."/>
            <person name="Bouchez O."/>
            <person name="Roques C."/>
            <person name="Iampietro C."/>
            <person name="Lluch J."/>
            <person name="Castinel A."/>
            <person name="Donnadieu C."/>
            <person name="Desvignes T."/>
            <person name="Floi Bucao C."/>
            <person name="Jouanno E."/>
            <person name="Wen M."/>
            <person name="Mejri S."/>
            <person name="Dirks R."/>
            <person name="Jansen H."/>
            <person name="Henkel C."/>
            <person name="Chen W.J."/>
            <person name="Zahm M."/>
            <person name="Cabau C."/>
            <person name="Klopp C."/>
            <person name="Thompson A.W."/>
            <person name="Robinson-Rechavi M."/>
            <person name="Braasch I."/>
            <person name="Lecointre G."/>
            <person name="Bobe J."/>
            <person name="Postlethwait J.H."/>
            <person name="Berthelot C."/>
            <person name="Roest Crollius H."/>
            <person name="Guiguen Y."/>
        </authorList>
    </citation>
    <scope>NUCLEOTIDE SEQUENCE</scope>
    <source>
        <strain evidence="2">NC1722</strain>
    </source>
</reference>
<comment type="caution">
    <text evidence="2">The sequence shown here is derived from an EMBL/GenBank/DDBJ whole genome shotgun (WGS) entry which is preliminary data.</text>
</comment>
<dbReference type="PANTHER" id="PTHR23095">
    <property type="entry name" value="PARANEOPLASTIC ANTIGEN"/>
    <property type="match status" value="1"/>
</dbReference>
<evidence type="ECO:0000259" key="1">
    <source>
        <dbReference type="Pfam" id="PF14893"/>
    </source>
</evidence>
<protein>
    <recommendedName>
        <fullName evidence="1">Paraneoplastic antigen Ma-like C-terminal domain-containing protein</fullName>
    </recommendedName>
</protein>